<organism evidence="10 11">
    <name type="scientific">Ornithorhynchus anatinus</name>
    <name type="common">Duckbill platypus</name>
    <dbReference type="NCBI Taxonomy" id="9258"/>
    <lineage>
        <taxon>Eukaryota</taxon>
        <taxon>Metazoa</taxon>
        <taxon>Chordata</taxon>
        <taxon>Craniata</taxon>
        <taxon>Vertebrata</taxon>
        <taxon>Euteleostomi</taxon>
        <taxon>Mammalia</taxon>
        <taxon>Monotremata</taxon>
        <taxon>Ornithorhynchidae</taxon>
        <taxon>Ornithorhynchus</taxon>
    </lineage>
</organism>
<dbReference type="FunFam" id="2.60.40.10:FF:000032">
    <property type="entry name" value="palladin isoform X1"/>
    <property type="match status" value="1"/>
</dbReference>
<dbReference type="CDD" id="cd00104">
    <property type="entry name" value="KAZAL_FS"/>
    <property type="match status" value="1"/>
</dbReference>
<dbReference type="SUPFAM" id="SSF48726">
    <property type="entry name" value="Immunoglobulin"/>
    <property type="match status" value="1"/>
</dbReference>
<dbReference type="GO" id="GO:0005615">
    <property type="term" value="C:extracellular space"/>
    <property type="evidence" value="ECO:0000318"/>
    <property type="project" value="GO_Central"/>
</dbReference>
<evidence type="ECO:0000259" key="9">
    <source>
        <dbReference type="PROSITE" id="PS51465"/>
    </source>
</evidence>
<evidence type="ECO:0000259" key="8">
    <source>
        <dbReference type="PROSITE" id="PS51323"/>
    </source>
</evidence>
<dbReference type="InterPro" id="IPR007110">
    <property type="entry name" value="Ig-like_dom"/>
</dbReference>
<dbReference type="GeneTree" id="ENSGT00530000063555"/>
<dbReference type="PROSITE" id="PS51323">
    <property type="entry name" value="IGFBP_N_2"/>
    <property type="match status" value="1"/>
</dbReference>
<comment type="subcellular location">
    <subcellularLocation>
        <location evidence="1">Secreted</location>
    </subcellularLocation>
</comment>
<evidence type="ECO:0000256" key="6">
    <source>
        <dbReference type="SAM" id="SignalP"/>
    </source>
</evidence>
<dbReference type="InParanoid" id="A0A6I8PJY1"/>
<dbReference type="Gene3D" id="2.60.40.10">
    <property type="entry name" value="Immunoglobulins"/>
    <property type="match status" value="1"/>
</dbReference>
<evidence type="ECO:0000256" key="2">
    <source>
        <dbReference type="ARBA" id="ARBA00022525"/>
    </source>
</evidence>
<dbReference type="GO" id="GO:0005520">
    <property type="term" value="F:insulin-like growth factor binding"/>
    <property type="evidence" value="ECO:0007669"/>
    <property type="project" value="InterPro"/>
</dbReference>
<dbReference type="SMART" id="SM00280">
    <property type="entry name" value="KAZAL"/>
    <property type="match status" value="1"/>
</dbReference>
<sequence>MPKMSPPILLLLLLLPPPARARPRPAGPDYLRRGWQRLLEEGEGCGQCQPERCPAPRGCLAGRVRDGCGCCWECANLEAQLCDLEPASSHFYGRCGDGLECRLDAGDPRRGEAPEPRCQCRQASPLCGSDGRTYPHRCRLQEAARARPGANLSLAHAGPCEAAPQIMSPPYDIWNVTGQDVIFGCEVFAYPMASIEWRKDGSEILLPGDDPHISVQFRGGPQQFEVTGWLQIQALRASDEGTYRCLARNALGQVEAPASLTVLSPGKYGLLPWIQFQASPACCALLLFASQHASFLPATASPTPPYPALQAPELSCSSPLPYGPTLHFLALL</sequence>
<dbReference type="GO" id="GO:0009966">
    <property type="term" value="P:regulation of signal transduction"/>
    <property type="evidence" value="ECO:0000318"/>
    <property type="project" value="GO_Central"/>
</dbReference>
<evidence type="ECO:0000256" key="3">
    <source>
        <dbReference type="ARBA" id="ARBA00022729"/>
    </source>
</evidence>
<dbReference type="InterPro" id="IPR036179">
    <property type="entry name" value="Ig-like_dom_sf"/>
</dbReference>
<evidence type="ECO:0000313" key="11">
    <source>
        <dbReference type="Proteomes" id="UP000002279"/>
    </source>
</evidence>
<feature type="chain" id="PRO_5026148405" evidence="6">
    <location>
        <begin position="22"/>
        <end position="332"/>
    </location>
</feature>
<gene>
    <name evidence="10" type="primary">KAZALD1</name>
</gene>
<name>A0A6I8PJY1_ORNAN</name>
<dbReference type="Ensembl" id="ENSOANT00000067959.1">
    <property type="protein sequence ID" value="ENSOANP00000054458.1"/>
    <property type="gene ID" value="ENSOANG00000047060.1"/>
</dbReference>
<dbReference type="PANTHER" id="PTHR14186:SF21">
    <property type="entry name" value="KAZAL-TYPE SERINE PROTEASE INHIBITOR DOMAIN-CONTAINING PROTEIN 1"/>
    <property type="match status" value="1"/>
</dbReference>
<dbReference type="InterPro" id="IPR000867">
    <property type="entry name" value="IGFBP-like"/>
</dbReference>
<evidence type="ECO:0000259" key="7">
    <source>
        <dbReference type="PROSITE" id="PS50835"/>
    </source>
</evidence>
<evidence type="ECO:0000256" key="5">
    <source>
        <dbReference type="ARBA" id="ARBA00023319"/>
    </source>
</evidence>
<feature type="domain" description="IGFBP N-terminal" evidence="8">
    <location>
        <begin position="41"/>
        <end position="121"/>
    </location>
</feature>
<keyword evidence="11" id="KW-1185">Reference proteome</keyword>
<dbReference type="PROSITE" id="PS51465">
    <property type="entry name" value="KAZAL_2"/>
    <property type="match status" value="1"/>
</dbReference>
<evidence type="ECO:0000256" key="1">
    <source>
        <dbReference type="ARBA" id="ARBA00004613"/>
    </source>
</evidence>
<dbReference type="GO" id="GO:0030198">
    <property type="term" value="P:extracellular matrix organization"/>
    <property type="evidence" value="ECO:0007669"/>
    <property type="project" value="Ensembl"/>
</dbReference>
<dbReference type="PROSITE" id="PS00222">
    <property type="entry name" value="IGFBP_N_1"/>
    <property type="match status" value="1"/>
</dbReference>
<keyword evidence="5" id="KW-0393">Immunoglobulin domain</keyword>
<dbReference type="Pfam" id="PF07679">
    <property type="entry name" value="I-set"/>
    <property type="match status" value="1"/>
</dbReference>
<dbReference type="GO" id="GO:0005614">
    <property type="term" value="C:interstitial matrix"/>
    <property type="evidence" value="ECO:0000318"/>
    <property type="project" value="GO_Central"/>
</dbReference>
<dbReference type="GO" id="GO:0001558">
    <property type="term" value="P:regulation of cell growth"/>
    <property type="evidence" value="ECO:0007669"/>
    <property type="project" value="InterPro"/>
</dbReference>
<dbReference type="Gene3D" id="4.10.40.20">
    <property type="match status" value="1"/>
</dbReference>
<dbReference type="InterPro" id="IPR017891">
    <property type="entry name" value="Insulin_GF-bd_Cys-rich_CS"/>
</dbReference>
<dbReference type="AlphaFoldDB" id="A0A6I8PJY1"/>
<dbReference type="InterPro" id="IPR003599">
    <property type="entry name" value="Ig_sub"/>
</dbReference>
<reference evidence="10" key="1">
    <citation type="submission" date="2025-08" db="UniProtKB">
        <authorList>
            <consortium name="Ensembl"/>
        </authorList>
    </citation>
    <scope>IDENTIFICATION</scope>
    <source>
        <strain evidence="10">Glennie</strain>
    </source>
</reference>
<dbReference type="SUPFAM" id="SSF100895">
    <property type="entry name" value="Kazal-type serine protease inhibitors"/>
    <property type="match status" value="1"/>
</dbReference>
<dbReference type="InterPro" id="IPR009030">
    <property type="entry name" value="Growth_fac_rcpt_cys_sf"/>
</dbReference>
<dbReference type="PANTHER" id="PTHR14186">
    <property type="entry name" value="INSULIN-LIKE GROWTH FACTOR BINDING PROTEIN-RELATED"/>
    <property type="match status" value="1"/>
</dbReference>
<dbReference type="SUPFAM" id="SSF57184">
    <property type="entry name" value="Growth factor receptor domain"/>
    <property type="match status" value="1"/>
</dbReference>
<keyword evidence="4" id="KW-1015">Disulfide bond</keyword>
<dbReference type="InterPro" id="IPR013783">
    <property type="entry name" value="Ig-like_fold"/>
</dbReference>
<dbReference type="InterPro" id="IPR011390">
    <property type="entry name" value="IGFBP_rP_mac25"/>
</dbReference>
<accession>A0A6I8PJY1</accession>
<feature type="domain" description="Ig-like" evidence="7">
    <location>
        <begin position="164"/>
        <end position="261"/>
    </location>
</feature>
<feature type="domain" description="Kazal-like" evidence="9">
    <location>
        <begin position="107"/>
        <end position="162"/>
    </location>
</feature>
<dbReference type="Proteomes" id="UP000002279">
    <property type="component" value="Unplaced"/>
</dbReference>
<evidence type="ECO:0000313" key="10">
    <source>
        <dbReference type="Ensembl" id="ENSOANP00000054458.1"/>
    </source>
</evidence>
<dbReference type="Gene3D" id="3.30.60.30">
    <property type="match status" value="1"/>
</dbReference>
<dbReference type="InterPro" id="IPR003598">
    <property type="entry name" value="Ig_sub2"/>
</dbReference>
<dbReference type="Pfam" id="PF00219">
    <property type="entry name" value="IGFBP"/>
    <property type="match status" value="1"/>
</dbReference>
<dbReference type="InterPro" id="IPR013098">
    <property type="entry name" value="Ig_I-set"/>
</dbReference>
<dbReference type="Pfam" id="PF07648">
    <property type="entry name" value="Kazal_2"/>
    <property type="match status" value="1"/>
</dbReference>
<dbReference type="Bgee" id="ENSOANG00000047060">
    <property type="expression patterns" value="Expressed in endometrium and 6 other cell types or tissues"/>
</dbReference>
<dbReference type="SMART" id="SM00409">
    <property type="entry name" value="IG"/>
    <property type="match status" value="1"/>
</dbReference>
<keyword evidence="2" id="KW-0964">Secreted</keyword>
<reference evidence="10" key="2">
    <citation type="submission" date="2025-09" db="UniProtKB">
        <authorList>
            <consortium name="Ensembl"/>
        </authorList>
    </citation>
    <scope>IDENTIFICATION</scope>
    <source>
        <strain evidence="10">Glennie</strain>
    </source>
</reference>
<dbReference type="PROSITE" id="PS50835">
    <property type="entry name" value="IG_LIKE"/>
    <property type="match status" value="1"/>
</dbReference>
<dbReference type="InterPro" id="IPR002350">
    <property type="entry name" value="Kazal_dom"/>
</dbReference>
<protein>
    <submittedName>
        <fullName evidence="10">Kazal type serine peptidase inhibitor domain 1</fullName>
    </submittedName>
</protein>
<evidence type="ECO:0000256" key="4">
    <source>
        <dbReference type="ARBA" id="ARBA00023157"/>
    </source>
</evidence>
<dbReference type="InterPro" id="IPR036058">
    <property type="entry name" value="Kazal_dom_sf"/>
</dbReference>
<feature type="signal peptide" evidence="6">
    <location>
        <begin position="1"/>
        <end position="21"/>
    </location>
</feature>
<dbReference type="FunCoup" id="A0A6I8PJY1">
    <property type="interactions" value="51"/>
</dbReference>
<proteinExistence type="predicted"/>
<dbReference type="SMART" id="SM00408">
    <property type="entry name" value="IGc2"/>
    <property type="match status" value="1"/>
</dbReference>
<keyword evidence="3 6" id="KW-0732">Signal</keyword>
<dbReference type="OMA" id="CCMVCGQ"/>